<keyword evidence="7 9" id="KW-0472">Membrane</keyword>
<accession>A0ABS7A2J6</accession>
<keyword evidence="12" id="KW-1185">Reference proteome</keyword>
<keyword evidence="6 9" id="KW-1133">Transmembrane helix</keyword>
<dbReference type="InterPro" id="IPR055348">
    <property type="entry name" value="DctQ"/>
</dbReference>
<keyword evidence="2 9" id="KW-0813">Transport</keyword>
<comment type="caution">
    <text evidence="11">The sequence shown here is derived from an EMBL/GenBank/DDBJ whole genome shotgun (WGS) entry which is preliminary data.</text>
</comment>
<dbReference type="PANTHER" id="PTHR35011:SF10">
    <property type="entry name" value="TRAP TRANSPORTER SMALL PERMEASE PROTEIN"/>
    <property type="match status" value="1"/>
</dbReference>
<evidence type="ECO:0000256" key="9">
    <source>
        <dbReference type="RuleBase" id="RU369079"/>
    </source>
</evidence>
<evidence type="ECO:0000256" key="8">
    <source>
        <dbReference type="ARBA" id="ARBA00038436"/>
    </source>
</evidence>
<reference evidence="11 12" key="1">
    <citation type="submission" date="2021-07" db="EMBL/GenBank/DDBJ databases">
        <authorList>
            <person name="So Y."/>
        </authorList>
    </citation>
    <scope>NUCLEOTIDE SEQUENCE [LARGE SCALE GENOMIC DNA]</scope>
    <source>
        <strain evidence="11 12">HJA6</strain>
    </source>
</reference>
<keyword evidence="3" id="KW-1003">Cell membrane</keyword>
<protein>
    <recommendedName>
        <fullName evidence="9">TRAP transporter small permease protein</fullName>
    </recommendedName>
</protein>
<evidence type="ECO:0000256" key="5">
    <source>
        <dbReference type="ARBA" id="ARBA00022692"/>
    </source>
</evidence>
<organism evidence="11 12">
    <name type="scientific">Roseomonas alba</name>
    <dbReference type="NCBI Taxonomy" id="2846776"/>
    <lineage>
        <taxon>Bacteria</taxon>
        <taxon>Pseudomonadati</taxon>
        <taxon>Pseudomonadota</taxon>
        <taxon>Alphaproteobacteria</taxon>
        <taxon>Acetobacterales</taxon>
        <taxon>Roseomonadaceae</taxon>
        <taxon>Roseomonas</taxon>
    </lineage>
</organism>
<comment type="function">
    <text evidence="9">Part of the tripartite ATP-independent periplasmic (TRAP) transport system.</text>
</comment>
<evidence type="ECO:0000259" key="10">
    <source>
        <dbReference type="Pfam" id="PF04290"/>
    </source>
</evidence>
<evidence type="ECO:0000256" key="3">
    <source>
        <dbReference type="ARBA" id="ARBA00022475"/>
    </source>
</evidence>
<keyword evidence="5 9" id="KW-0812">Transmembrane</keyword>
<evidence type="ECO:0000256" key="7">
    <source>
        <dbReference type="ARBA" id="ARBA00023136"/>
    </source>
</evidence>
<feature type="transmembrane region" description="Helical" evidence="9">
    <location>
        <begin position="137"/>
        <end position="156"/>
    </location>
</feature>
<keyword evidence="4 9" id="KW-0997">Cell inner membrane</keyword>
<name>A0ABS7A2J6_9PROT</name>
<dbReference type="RefSeq" id="WP_219760894.1">
    <property type="nucleotide sequence ID" value="NZ_JAHYBZ010000001.1"/>
</dbReference>
<evidence type="ECO:0000313" key="11">
    <source>
        <dbReference type="EMBL" id="MBW6396519.1"/>
    </source>
</evidence>
<feature type="transmembrane region" description="Helical" evidence="9">
    <location>
        <begin position="55"/>
        <end position="74"/>
    </location>
</feature>
<dbReference type="Proteomes" id="UP001196565">
    <property type="component" value="Unassembled WGS sequence"/>
</dbReference>
<proteinExistence type="inferred from homology"/>
<comment type="similarity">
    <text evidence="8 9">Belongs to the TRAP transporter small permease family.</text>
</comment>
<dbReference type="EMBL" id="JAHYBZ010000001">
    <property type="protein sequence ID" value="MBW6396519.1"/>
    <property type="molecule type" value="Genomic_DNA"/>
</dbReference>
<dbReference type="PANTHER" id="PTHR35011">
    <property type="entry name" value="2,3-DIKETO-L-GULONATE TRAP TRANSPORTER SMALL PERMEASE PROTEIN YIAM"/>
    <property type="match status" value="1"/>
</dbReference>
<gene>
    <name evidence="11" type="ORF">KPL78_01615</name>
</gene>
<evidence type="ECO:0000313" key="12">
    <source>
        <dbReference type="Proteomes" id="UP001196565"/>
    </source>
</evidence>
<dbReference type="Pfam" id="PF04290">
    <property type="entry name" value="DctQ"/>
    <property type="match status" value="1"/>
</dbReference>
<sequence>MELAPPAAAERRGVLARIDSFVVGLFGMSALLLAVVNVLLRAVAPQHAIEWGDEVQVYLIVWAVCVSFAAVTAADRHIRADLVVGAMPLPVQRALAVLGDLLGLAMSIALCWLGYLVTYESWDFGDVSTTTLRFPLWIYQASLPVGMALMAVAYVLKLLDHAGLRGRAGP</sequence>
<feature type="transmembrane region" description="Helical" evidence="9">
    <location>
        <begin position="21"/>
        <end position="43"/>
    </location>
</feature>
<evidence type="ECO:0000256" key="4">
    <source>
        <dbReference type="ARBA" id="ARBA00022519"/>
    </source>
</evidence>
<dbReference type="InterPro" id="IPR007387">
    <property type="entry name" value="TRAP_DctQ"/>
</dbReference>
<comment type="subcellular location">
    <subcellularLocation>
        <location evidence="1 9">Cell inner membrane</location>
        <topology evidence="1 9">Multi-pass membrane protein</topology>
    </subcellularLocation>
</comment>
<evidence type="ECO:0000256" key="1">
    <source>
        <dbReference type="ARBA" id="ARBA00004429"/>
    </source>
</evidence>
<feature type="transmembrane region" description="Helical" evidence="9">
    <location>
        <begin position="95"/>
        <end position="117"/>
    </location>
</feature>
<evidence type="ECO:0000256" key="2">
    <source>
        <dbReference type="ARBA" id="ARBA00022448"/>
    </source>
</evidence>
<comment type="subunit">
    <text evidence="9">The complex comprises the extracytoplasmic solute receptor protein and the two transmembrane proteins.</text>
</comment>
<feature type="domain" description="Tripartite ATP-independent periplasmic transporters DctQ component" evidence="10">
    <location>
        <begin position="32"/>
        <end position="160"/>
    </location>
</feature>
<evidence type="ECO:0000256" key="6">
    <source>
        <dbReference type="ARBA" id="ARBA00022989"/>
    </source>
</evidence>